<feature type="region of interest" description="Disordered" evidence="2">
    <location>
        <begin position="121"/>
        <end position="145"/>
    </location>
</feature>
<evidence type="ECO:0000313" key="3">
    <source>
        <dbReference type="EMBL" id="KEG00776.1"/>
    </source>
</evidence>
<feature type="compositionally biased region" description="Polar residues" evidence="2">
    <location>
        <begin position="1017"/>
        <end position="1036"/>
    </location>
</feature>
<dbReference type="Proteomes" id="UP000030681">
    <property type="component" value="Unassembled WGS sequence"/>
</dbReference>
<evidence type="ECO:0000256" key="2">
    <source>
        <dbReference type="SAM" id="MobiDB-lite"/>
    </source>
</evidence>
<evidence type="ECO:0000313" key="4">
    <source>
        <dbReference type="Proteomes" id="UP000030681"/>
    </source>
</evidence>
<dbReference type="RefSeq" id="XP_008626085.2">
    <property type="nucleotide sequence ID" value="XM_008627863.2"/>
</dbReference>
<dbReference type="EMBL" id="KL446954">
    <property type="protein sequence ID" value="KEG00776.1"/>
    <property type="molecule type" value="Genomic_DNA"/>
</dbReference>
<reference evidence="3 4" key="1">
    <citation type="submission" date="2013-02" db="EMBL/GenBank/DDBJ databases">
        <title>The Genome Sequence of Plasmodium vinckei vinckei.</title>
        <authorList>
            <consortium name="The Broad Institute Genome Sequencing Platform"/>
            <consortium name="The Broad Institute Genome Sequencing Center for Infectious Disease"/>
            <person name="Neafsey D."/>
            <person name="Cheeseman I."/>
            <person name="Volkman S."/>
            <person name="Adams J."/>
            <person name="Walker B."/>
            <person name="Young S.K."/>
            <person name="Zeng Q."/>
            <person name="Gargeya S."/>
            <person name="Fitzgerald M."/>
            <person name="Haas B."/>
            <person name="Abouelleil A."/>
            <person name="Alvarado L."/>
            <person name="Arachchi H.M."/>
            <person name="Berlin A.M."/>
            <person name="Chapman S.B."/>
            <person name="Dewar J."/>
            <person name="Goldberg J."/>
            <person name="Griggs A."/>
            <person name="Gujja S."/>
            <person name="Hansen M."/>
            <person name="Howarth C."/>
            <person name="Imamovic A."/>
            <person name="Larimer J."/>
            <person name="McCowan C."/>
            <person name="Murphy C."/>
            <person name="Neiman D."/>
            <person name="Pearson M."/>
            <person name="Priest M."/>
            <person name="Roberts A."/>
            <person name="Saif S."/>
            <person name="Shea T."/>
            <person name="Sisk P."/>
            <person name="Sykes S."/>
            <person name="Wortman J."/>
            <person name="Nusbaum C."/>
            <person name="Birren B."/>
        </authorList>
    </citation>
    <scope>NUCLEOTIDE SEQUENCE [LARGE SCALE GENOMIC DNA]</scope>
    <source>
        <strain evidence="4">vinckei</strain>
    </source>
</reference>
<feature type="compositionally biased region" description="Basic and acidic residues" evidence="2">
    <location>
        <begin position="136"/>
        <end position="145"/>
    </location>
</feature>
<feature type="coiled-coil region" evidence="1">
    <location>
        <begin position="1513"/>
        <end position="1543"/>
    </location>
</feature>
<gene>
    <name evidence="3" type="ORF">YYE_04222</name>
</gene>
<protein>
    <submittedName>
        <fullName evidence="3">Uncharacterized protein</fullName>
    </submittedName>
</protein>
<dbReference type="GeneID" id="19962428"/>
<name>A0A081IAR8_PLAVN</name>
<sequence length="1866" mass="222499">MEEKLNLHIYPLQRLKVYSEPNQIEVKLKTLNVNNYLKQHEQSNIFDYQTKAINYPYMVYDSINPNILNEIKNYYGSDQLYDLIKASKHKNVENSKEGLYWHDKKYEDVVSQINEEIGASSKLGEKEKKRKKQRQKKETHENYEKKSKKLFSMDSNYDSELSSESSNDSYIYSDDSYDSNRIDQNKEFFFENEKENSYNKLKKYKTSEKIKKNIYKEKYNENIINFLYNSKEYEKGIRDDNIVVSTPNDVINTLGTFYIQKNAYMNNKYSYDINFRYKTPVLFFPTGFFNNNIQLMEVSIDKCVYDEDYDKTGCSYETIYNMTSMYNNIDNMPVNIKFDFNKKIQIIPSKLVNHDKYNLKRLPSFYSFNKKIKLAEKYNKKSGYKNKYKLDADQILAHKIQRNEVEKYQTSYNPMNRYLKIKEIKTDQNNINETVVYARNDVGLFVFYVNFYENICDNIYEKFYEGDVVQSLRGSKFASNNVGLLTSTNTDSFEIANYNIKIKKDIHLFDRLFQICPSSTTFGKCYFLGNHNSLYTYDLNSNIIDLKDLNLIENNGGNKNNRLNKKFICLCDLNDNNNILLGSKNIYIYDDRCKMITKFNTNFGLTKKIFKNRISYTTYFNSKEKNLNNTQAYNTYAEHKSRQHFNRGYTAIEKNPDYPYIIASVNASFNNIEIWDIRNQFEPIFIFPLNISEFVSIYFRYIEWIKINPNSINKSQTNNAYNLFTFSYYQNMVYIRKIIIYDNFTKYNDLGIQTYTNTPSLDHLNYKYNYNFSENDPEPVSQNMASSMETRCDTTNKTNENEKIQKIETNLKASNMFIRKNISMNHIFSYRNVKMHISDSFILDVSKYNQMQKNKMSSIKIQNEDNTINSINTDMYNIFFGLYGATSIQFAIPTLYCSKKSDSKIESNEPKLEKRNYYDEETTQMYTYFIKKKKKKKVEKKRQEIEGIKFDYIQFIFHINSAGQIFCTPLNINIKKLTTNQLQNWIPINKLYHTHTYINENVENLFSQLVNILENPNDSEGKEATSTNRKGSNSKLDSIHEDNNIKDMFNLKREKKKTRNINKIKDEMLNLNKENLYMLKNDSSIYSNISNETFAKIFNLITKNKTLVLKNNYNTIQIVKYNNQKINHEYFLKLKKLITKMDNSHAAQMSNERNQLSSLLPQNVSMRRERENEKHVEDLHDDTEKGNSIYQYNIAEFSKHIETAFIKNDNNNLRKNEITSDFIIENIKDMSINNKKGIEKKKKKKSQHNNAQILYAKDNPIELYSKNSIKKEYKNEVLKTNILNQGLYIKLNKIINTFFREGKKSTASFHYNNFFYVQTLTNLKYSAYNLNEEMIKKYINDSYPFVTYSPNFQASKIFKNKDNISNDSKLFYSDSFNLFQFILHNLKESKNFKNKNEKIIQDQKRNKKRTSQLDQIESMYLYMDETNSEKSLKNKYEMNSIVNSQNDYENFSNMGIDDRQSLDNYILSQSKEIEKNDINTTTEQTKYSTSIIKKVYDLKELLELYNEKGIVYILNAMTKLNKLQKNNNKKKKRNKNYKKLKNTFSTISKELNKYVSIKNFFFYESPICYCLYNNDYNNKMQYNTYINYYDFLLNVVLFFNNTQSVINHIKVLYPNEHSQCSHTLKKKNKSTCIEEEEEEENKNISCYENEIDIFERLREREACIIMDNNKHDELKKFKKKNILFLSKDMTYECFQHILQNEYYIPIPKYMNNKIKINEDNFLCTPITCFKNYSIAFYNKKLFDIYDSISFNNLKHFDIHTYVYNEYFNINNNNKNSLQMYVNKKETNLYNNANITGYMGGYKVDYNLVNKLKKLWPANDENYKSKENYMVSSSFFMNIQKKKKKIAIYSLKMATYTYIFQFYMHCS</sequence>
<evidence type="ECO:0000256" key="1">
    <source>
        <dbReference type="SAM" id="Coils"/>
    </source>
</evidence>
<organism evidence="3 4">
    <name type="scientific">Plasmodium vinckei vinckei</name>
    <dbReference type="NCBI Taxonomy" id="54757"/>
    <lineage>
        <taxon>Eukaryota</taxon>
        <taxon>Sar</taxon>
        <taxon>Alveolata</taxon>
        <taxon>Apicomplexa</taxon>
        <taxon>Aconoidasida</taxon>
        <taxon>Haemosporida</taxon>
        <taxon>Plasmodiidae</taxon>
        <taxon>Plasmodium</taxon>
        <taxon>Plasmodium (Vinckeia)</taxon>
    </lineage>
</organism>
<proteinExistence type="predicted"/>
<keyword evidence="1" id="KW-0175">Coiled coil</keyword>
<dbReference type="KEGG" id="pvv:PVVCY_0701870"/>
<feature type="region of interest" description="Disordered" evidence="2">
    <location>
        <begin position="1017"/>
        <end position="1037"/>
    </location>
</feature>
<accession>A0A081IAR8</accession>
<dbReference type="OrthoDB" id="377629at2759"/>